<proteinExistence type="predicted"/>
<sequence>MAKALLPCLLMIAATAVVVPALGGDKEFVASLRSAETGTYLCDATIVSPEWLVTAARCLESRGPAELTVRISPRRGEGLSATVGVAERITHPDYTPSTPPRADVGLVRLSIPVSMSSTARPAPDVSAHRDWIAHHLNKES</sequence>
<dbReference type="SUPFAM" id="SSF50494">
    <property type="entry name" value="Trypsin-like serine proteases"/>
    <property type="match status" value="1"/>
</dbReference>
<evidence type="ECO:0000259" key="2">
    <source>
        <dbReference type="Pfam" id="PF00089"/>
    </source>
</evidence>
<dbReference type="GO" id="GO:0016787">
    <property type="term" value="F:hydrolase activity"/>
    <property type="evidence" value="ECO:0007669"/>
    <property type="project" value="UniProtKB-KW"/>
</dbReference>
<evidence type="ECO:0000256" key="1">
    <source>
        <dbReference type="ARBA" id="ARBA00023157"/>
    </source>
</evidence>
<keyword evidence="1" id="KW-1015">Disulfide bond</keyword>
<evidence type="ECO:0000313" key="4">
    <source>
        <dbReference type="Proteomes" id="UP001589693"/>
    </source>
</evidence>
<dbReference type="InterPro" id="IPR009003">
    <property type="entry name" value="Peptidase_S1_PA"/>
</dbReference>
<dbReference type="Proteomes" id="UP001589693">
    <property type="component" value="Unassembled WGS sequence"/>
</dbReference>
<reference evidence="3 4" key="1">
    <citation type="submission" date="2024-09" db="EMBL/GenBank/DDBJ databases">
        <authorList>
            <person name="Sun Q."/>
            <person name="Mori K."/>
        </authorList>
    </citation>
    <scope>NUCLEOTIDE SEQUENCE [LARGE SCALE GENOMIC DNA]</scope>
    <source>
        <strain evidence="3 4">TBRC 7907</strain>
    </source>
</reference>
<dbReference type="PANTHER" id="PTHR24276">
    <property type="entry name" value="POLYSERASE-RELATED"/>
    <property type="match status" value="1"/>
</dbReference>
<feature type="domain" description="Peptidase S1" evidence="2">
    <location>
        <begin position="24"/>
        <end position="123"/>
    </location>
</feature>
<dbReference type="InterPro" id="IPR043504">
    <property type="entry name" value="Peptidase_S1_PA_chymotrypsin"/>
</dbReference>
<keyword evidence="3" id="KW-0378">Hydrolase</keyword>
<dbReference type="Pfam" id="PF00089">
    <property type="entry name" value="Trypsin"/>
    <property type="match status" value="1"/>
</dbReference>
<organism evidence="3 4">
    <name type="scientific">Allokutzneria oryzae</name>
    <dbReference type="NCBI Taxonomy" id="1378989"/>
    <lineage>
        <taxon>Bacteria</taxon>
        <taxon>Bacillati</taxon>
        <taxon>Actinomycetota</taxon>
        <taxon>Actinomycetes</taxon>
        <taxon>Pseudonocardiales</taxon>
        <taxon>Pseudonocardiaceae</taxon>
        <taxon>Allokutzneria</taxon>
    </lineage>
</organism>
<keyword evidence="4" id="KW-1185">Reference proteome</keyword>
<dbReference type="EC" id="3.4.21.-" evidence="3"/>
<protein>
    <submittedName>
        <fullName evidence="3">Trypsin-like serine protease</fullName>
        <ecNumber evidence="3">3.4.21.-</ecNumber>
    </submittedName>
</protein>
<dbReference type="RefSeq" id="WP_377854510.1">
    <property type="nucleotide sequence ID" value="NZ_JBHLZU010000018.1"/>
</dbReference>
<dbReference type="PANTHER" id="PTHR24276:SF98">
    <property type="entry name" value="FI18310P1-RELATED"/>
    <property type="match status" value="1"/>
</dbReference>
<dbReference type="InterPro" id="IPR050430">
    <property type="entry name" value="Peptidase_S1"/>
</dbReference>
<gene>
    <name evidence="3" type="ORF">ACFFQA_20635</name>
</gene>
<evidence type="ECO:0000313" key="3">
    <source>
        <dbReference type="EMBL" id="MFB9906349.1"/>
    </source>
</evidence>
<accession>A0ABV6A265</accession>
<dbReference type="EMBL" id="JBHLZU010000018">
    <property type="protein sequence ID" value="MFB9906349.1"/>
    <property type="molecule type" value="Genomic_DNA"/>
</dbReference>
<name>A0ABV6A265_9PSEU</name>
<comment type="caution">
    <text evidence="3">The sequence shown here is derived from an EMBL/GenBank/DDBJ whole genome shotgun (WGS) entry which is preliminary data.</text>
</comment>
<dbReference type="InterPro" id="IPR001254">
    <property type="entry name" value="Trypsin_dom"/>
</dbReference>
<dbReference type="Gene3D" id="2.40.10.10">
    <property type="entry name" value="Trypsin-like serine proteases"/>
    <property type="match status" value="1"/>
</dbReference>